<organism evidence="1 2">
    <name type="scientific">Geotalea daltonii (strain DSM 22248 / JCM 15807 / FRC-32)</name>
    <name type="common">Geobacter daltonii</name>
    <dbReference type="NCBI Taxonomy" id="316067"/>
    <lineage>
        <taxon>Bacteria</taxon>
        <taxon>Pseudomonadati</taxon>
        <taxon>Thermodesulfobacteriota</taxon>
        <taxon>Desulfuromonadia</taxon>
        <taxon>Geobacterales</taxon>
        <taxon>Geobacteraceae</taxon>
        <taxon>Geotalea</taxon>
    </lineage>
</organism>
<evidence type="ECO:0008006" key="3">
    <source>
        <dbReference type="Google" id="ProtNLM"/>
    </source>
</evidence>
<name>A0A068EZ83_GEODF</name>
<proteinExistence type="predicted"/>
<dbReference type="Pfam" id="PF10387">
    <property type="entry name" value="DUF2442"/>
    <property type="match status" value="1"/>
</dbReference>
<dbReference type="InterPro" id="IPR036782">
    <property type="entry name" value="NE0471-like_N"/>
</dbReference>
<dbReference type="InterPro" id="IPR018841">
    <property type="entry name" value="DUF2442"/>
</dbReference>
<protein>
    <recommendedName>
        <fullName evidence="3">DUF2442 domain-containing protein</fullName>
    </recommendedName>
</protein>
<dbReference type="OrthoDB" id="3233810at2"/>
<accession>A0A068EZ83</accession>
<evidence type="ECO:0000313" key="1">
    <source>
        <dbReference type="EMBL" id="AID57990.1"/>
    </source>
</evidence>
<dbReference type="AlphaFoldDB" id="A0A068EZ83"/>
<dbReference type="KEGG" id="geo:Geob_3872"/>
<gene>
    <name evidence="1" type="ordered locus">Geob_3872</name>
</gene>
<evidence type="ECO:0000313" key="2">
    <source>
        <dbReference type="Proteomes" id="UP000007721"/>
    </source>
</evidence>
<sequence>MYEMELSLRCRQQSLKNVAVLNSESSRRGNSFQNQPFAGLQDIHTFKRIRNGGYFIEWENEVDLSADTLYLEGHPIKH</sequence>
<dbReference type="SUPFAM" id="SSF143880">
    <property type="entry name" value="NE0471 N-terminal domain-like"/>
    <property type="match status" value="1"/>
</dbReference>
<dbReference type="Proteomes" id="UP000007721">
    <property type="component" value="Chromosome"/>
</dbReference>
<keyword evidence="2" id="KW-1185">Reference proteome</keyword>
<dbReference type="HOGENOM" id="CLU_2616958_0_0_7"/>
<reference evidence="1 2" key="1">
    <citation type="submission" date="2009-01" db="EMBL/GenBank/DDBJ databases">
        <title>Complete sequence of Geobacter sp. FRC-32.</title>
        <authorList>
            <consortium name="US DOE Joint Genome Institute"/>
            <person name="Lucas S."/>
            <person name="Copeland A."/>
            <person name="Lapidus A."/>
            <person name="Glavina del Rio T."/>
            <person name="Dalin E."/>
            <person name="Tice H."/>
            <person name="Bruce D."/>
            <person name="Goodwin L."/>
            <person name="Pitluck S."/>
            <person name="Saunders E."/>
            <person name="Brettin T."/>
            <person name="Detter J.C."/>
            <person name="Han C."/>
            <person name="Larimer F."/>
            <person name="Land M."/>
            <person name="Hauser L."/>
            <person name="Kyrpides N."/>
            <person name="Ovchinnikova G."/>
            <person name="Kostka J."/>
            <person name="Richardson P."/>
        </authorList>
    </citation>
    <scope>NUCLEOTIDE SEQUENCE [LARGE SCALE GENOMIC DNA]</scope>
    <source>
        <strain evidence="2">DSM 22248 / JCM 15807 / FRC-32</strain>
    </source>
</reference>
<dbReference type="STRING" id="316067.Geob_3872"/>
<dbReference type="EMBL" id="CP001390">
    <property type="protein sequence ID" value="AID57990.1"/>
    <property type="molecule type" value="Genomic_DNA"/>
</dbReference>